<protein>
    <submittedName>
        <fullName evidence="3">Uncharacterized protein</fullName>
    </submittedName>
</protein>
<feature type="region of interest" description="Disordered" evidence="2">
    <location>
        <begin position="330"/>
        <end position="353"/>
    </location>
</feature>
<dbReference type="Proteomes" id="UP000070544">
    <property type="component" value="Unassembled WGS sequence"/>
</dbReference>
<evidence type="ECO:0000256" key="1">
    <source>
        <dbReference type="SAM" id="Coils"/>
    </source>
</evidence>
<name>A0A139AQ61_GONPJ</name>
<evidence type="ECO:0000256" key="2">
    <source>
        <dbReference type="SAM" id="MobiDB-lite"/>
    </source>
</evidence>
<evidence type="ECO:0000313" key="4">
    <source>
        <dbReference type="Proteomes" id="UP000070544"/>
    </source>
</evidence>
<reference evidence="3 4" key="1">
    <citation type="journal article" date="2015" name="Genome Biol. Evol.">
        <title>Phylogenomic analyses indicate that early fungi evolved digesting cell walls of algal ancestors of land plants.</title>
        <authorList>
            <person name="Chang Y."/>
            <person name="Wang S."/>
            <person name="Sekimoto S."/>
            <person name="Aerts A.L."/>
            <person name="Choi C."/>
            <person name="Clum A."/>
            <person name="LaButti K.M."/>
            <person name="Lindquist E.A."/>
            <person name="Yee Ngan C."/>
            <person name="Ohm R.A."/>
            <person name="Salamov A.A."/>
            <person name="Grigoriev I.V."/>
            <person name="Spatafora J.W."/>
            <person name="Berbee M.L."/>
        </authorList>
    </citation>
    <scope>NUCLEOTIDE SEQUENCE [LARGE SCALE GENOMIC DNA]</scope>
    <source>
        <strain evidence="3 4">JEL478</strain>
    </source>
</reference>
<feature type="coiled-coil region" evidence="1">
    <location>
        <begin position="235"/>
        <end position="262"/>
    </location>
</feature>
<keyword evidence="4" id="KW-1185">Reference proteome</keyword>
<dbReference type="AlphaFoldDB" id="A0A139AQ61"/>
<feature type="region of interest" description="Disordered" evidence="2">
    <location>
        <begin position="1"/>
        <end position="59"/>
    </location>
</feature>
<dbReference type="EMBL" id="KQ965740">
    <property type="protein sequence ID" value="KXS18794.1"/>
    <property type="molecule type" value="Genomic_DNA"/>
</dbReference>
<proteinExistence type="predicted"/>
<sequence>MSARSMERVSPAAPPNNSRTARFLNESAIDRGEREIAPGADVDSDDENEGEMLPPPYTTESLVSRVRFALSEHADSEFTPPVIPDIPPIPPELSRILAVLRNGPEGAAIAAEGQSGTVAIASSSSQDLPNQTLSTDLPPLEAGRVRLRLANLTRGVEERLLDSHRRTADVMASCLHDVAEAVEEEIEQVQTRVNSAALSLNQLESHTRLLHTTARSISISVSHLHATHTRLLRRAAKLSRDCERLHSEREKACAEIAAAEQHRLGLRWLGTPDGHRDRTGSELFSAAVSAAGELVLSWVVATVKVFLAFVIGPQLARRVVMPFEAREVSERSQERPRWATPPHSPLRSGARRARSTYPYREAEALHVTPATQASLRPRRDSGFVVTVVSRLARLDVRGALAEVRGVLGV</sequence>
<gene>
    <name evidence="3" type="ORF">M427DRAFT_67427</name>
</gene>
<keyword evidence="1" id="KW-0175">Coiled coil</keyword>
<organism evidence="3 4">
    <name type="scientific">Gonapodya prolifera (strain JEL478)</name>
    <name type="common">Monoblepharis prolifera</name>
    <dbReference type="NCBI Taxonomy" id="1344416"/>
    <lineage>
        <taxon>Eukaryota</taxon>
        <taxon>Fungi</taxon>
        <taxon>Fungi incertae sedis</taxon>
        <taxon>Chytridiomycota</taxon>
        <taxon>Chytridiomycota incertae sedis</taxon>
        <taxon>Monoblepharidomycetes</taxon>
        <taxon>Monoblepharidales</taxon>
        <taxon>Gonapodyaceae</taxon>
        <taxon>Gonapodya</taxon>
    </lineage>
</organism>
<accession>A0A139AQ61</accession>
<evidence type="ECO:0000313" key="3">
    <source>
        <dbReference type="EMBL" id="KXS18794.1"/>
    </source>
</evidence>